<sequence>MCVQHKVVATACGHTLSTYQENCREAAPGDGPCEGVETYMCFTSQYCDACLVPRAQYMGFGAAYSSLNTKQALNTYWTDAARRDGQAQLPEGGVAPRGVDEAGYAHWVKAMELLVEQYRPQRVGVGQDRQWHLSWAPGSSESHTLTEIAREAVERTLKVTPDYEGFFDKDQLDPDLERELRAEAKEKLEIKKLLDVILDNLLWGVPGEYPDIFAA</sequence>
<dbReference type="OrthoDB" id="10489509at2759"/>
<gene>
    <name evidence="1" type="ORF">G6O67_001841</name>
</gene>
<protein>
    <submittedName>
        <fullName evidence="1">Uncharacterized protein</fullName>
    </submittedName>
</protein>
<reference evidence="1 2" key="1">
    <citation type="journal article" date="2020" name="Genome Biol. Evol.">
        <title>A new high-quality draft genome assembly of the Chinese cordyceps Ophiocordyceps sinensis.</title>
        <authorList>
            <person name="Shu R."/>
            <person name="Zhang J."/>
            <person name="Meng Q."/>
            <person name="Zhang H."/>
            <person name="Zhou G."/>
            <person name="Li M."/>
            <person name="Wu P."/>
            <person name="Zhao Y."/>
            <person name="Chen C."/>
            <person name="Qin Q."/>
        </authorList>
    </citation>
    <scope>NUCLEOTIDE SEQUENCE [LARGE SCALE GENOMIC DNA]</scope>
    <source>
        <strain evidence="1 2">IOZ07</strain>
    </source>
</reference>
<evidence type="ECO:0000313" key="2">
    <source>
        <dbReference type="Proteomes" id="UP000557566"/>
    </source>
</evidence>
<dbReference type="Proteomes" id="UP000557566">
    <property type="component" value="Unassembled WGS sequence"/>
</dbReference>
<dbReference type="EMBL" id="JAAVMX010000003">
    <property type="protein sequence ID" value="KAF4509906.1"/>
    <property type="molecule type" value="Genomic_DNA"/>
</dbReference>
<accession>A0A8H4PSW7</accession>
<dbReference type="AlphaFoldDB" id="A0A8H4PSW7"/>
<organism evidence="1 2">
    <name type="scientific">Ophiocordyceps sinensis</name>
    <dbReference type="NCBI Taxonomy" id="72228"/>
    <lineage>
        <taxon>Eukaryota</taxon>
        <taxon>Fungi</taxon>
        <taxon>Dikarya</taxon>
        <taxon>Ascomycota</taxon>
        <taxon>Pezizomycotina</taxon>
        <taxon>Sordariomycetes</taxon>
        <taxon>Hypocreomycetidae</taxon>
        <taxon>Hypocreales</taxon>
        <taxon>Ophiocordycipitaceae</taxon>
        <taxon>Ophiocordyceps</taxon>
    </lineage>
</organism>
<proteinExistence type="predicted"/>
<evidence type="ECO:0000313" key="1">
    <source>
        <dbReference type="EMBL" id="KAF4509906.1"/>
    </source>
</evidence>
<keyword evidence="2" id="KW-1185">Reference proteome</keyword>
<name>A0A8H4PSW7_9HYPO</name>
<comment type="caution">
    <text evidence="1">The sequence shown here is derived from an EMBL/GenBank/DDBJ whole genome shotgun (WGS) entry which is preliminary data.</text>
</comment>